<feature type="chain" id="PRO_5012430787" evidence="2">
    <location>
        <begin position="21"/>
        <end position="89"/>
    </location>
</feature>
<dbReference type="Proteomes" id="UP000182259">
    <property type="component" value="Chromosome IV"/>
</dbReference>
<evidence type="ECO:0000256" key="1">
    <source>
        <dbReference type="SAM" id="MobiDB-lite"/>
    </source>
</evidence>
<evidence type="ECO:0000313" key="4">
    <source>
        <dbReference type="Proteomes" id="UP000182259"/>
    </source>
</evidence>
<evidence type="ECO:0000256" key="2">
    <source>
        <dbReference type="SAM" id="SignalP"/>
    </source>
</evidence>
<feature type="signal peptide" evidence="2">
    <location>
        <begin position="1"/>
        <end position="20"/>
    </location>
</feature>
<evidence type="ECO:0000313" key="3">
    <source>
        <dbReference type="EMBL" id="SGZ54762.1"/>
    </source>
</evidence>
<feature type="region of interest" description="Disordered" evidence="1">
    <location>
        <begin position="28"/>
        <end position="89"/>
    </location>
</feature>
<organism evidence="3 4">
    <name type="scientific">Sungouiella intermedia</name>
    <dbReference type="NCBI Taxonomy" id="45354"/>
    <lineage>
        <taxon>Eukaryota</taxon>
        <taxon>Fungi</taxon>
        <taxon>Dikarya</taxon>
        <taxon>Ascomycota</taxon>
        <taxon>Saccharomycotina</taxon>
        <taxon>Pichiomycetes</taxon>
        <taxon>Metschnikowiaceae</taxon>
        <taxon>Sungouiella</taxon>
    </lineage>
</organism>
<proteinExistence type="predicted"/>
<protein>
    <submittedName>
        <fullName evidence="3">CIC11C00000005255</fullName>
    </submittedName>
</protein>
<gene>
    <name evidence="3" type="ORF">SAMEA4029009_CIC11G00000005255</name>
</gene>
<dbReference type="EMBL" id="LT635767">
    <property type="protein sequence ID" value="SGZ54762.1"/>
    <property type="molecule type" value="Genomic_DNA"/>
</dbReference>
<sequence>MNWTFVLGFINLEFAAIIDGQSVLDLGRNNSNSFLSPPPSLQIKEGQSEDGVKSQSLQNEDELTTPLPNLKVMGIRGTTPALPIPLNGR</sequence>
<name>A0A1L0BWM5_9ASCO</name>
<accession>A0A1L0BWM5</accession>
<reference evidence="3 4" key="1">
    <citation type="submission" date="2016-10" db="EMBL/GenBank/DDBJ databases">
        <authorList>
            <person name="de Groot N.N."/>
        </authorList>
    </citation>
    <scope>NUCLEOTIDE SEQUENCE [LARGE SCALE GENOMIC DNA]</scope>
    <source>
        <strain evidence="3 4">PYCC 4715</strain>
    </source>
</reference>
<dbReference type="AlphaFoldDB" id="A0A1L0BWM5"/>
<keyword evidence="2" id="KW-0732">Signal</keyword>